<dbReference type="Proteomes" id="UP000615580">
    <property type="component" value="Unassembled WGS sequence"/>
</dbReference>
<dbReference type="EMBL" id="JADQUG010000058">
    <property type="protein sequence ID" value="MBG9355079.1"/>
    <property type="molecule type" value="Genomic_DNA"/>
</dbReference>
<dbReference type="RefSeq" id="WP_196977030.1">
    <property type="nucleotide sequence ID" value="NZ_JADQUD010000052.1"/>
</dbReference>
<keyword evidence="2" id="KW-1185">Reference proteome</keyword>
<accession>A0ABS0LFX8</accession>
<sequence>MDLDGAQLEKFFPEYLPGAGLEQDAPTLQGSGIAGGNDYTDDVVLSTRDRCGTPVVLRRGWYTPDAKRGKGGPWGYDKIRHKHGIWNLYTINKYFKGLCEARMEGTDRIYETPIYEAVRTNDGKKVGTGRSFELRAVIETTVWVPGGLEPRGVKTMFPLRESNDGSDVVPQWFNMEKNID</sequence>
<protein>
    <submittedName>
        <fullName evidence="1">Uncharacterized protein</fullName>
    </submittedName>
</protein>
<evidence type="ECO:0000313" key="1">
    <source>
        <dbReference type="EMBL" id="MBG9355079.1"/>
    </source>
</evidence>
<gene>
    <name evidence="1" type="ORF">I4J41_11020</name>
</gene>
<comment type="caution">
    <text evidence="1">The sequence shown here is derived from an EMBL/GenBank/DDBJ whole genome shotgun (WGS) entry which is preliminary data.</text>
</comment>
<organism evidence="1 2">
    <name type="scientific">Corynebacterium belfantii</name>
    <dbReference type="NCBI Taxonomy" id="2014537"/>
    <lineage>
        <taxon>Bacteria</taxon>
        <taxon>Bacillati</taxon>
        <taxon>Actinomycetota</taxon>
        <taxon>Actinomycetes</taxon>
        <taxon>Mycobacteriales</taxon>
        <taxon>Corynebacteriaceae</taxon>
        <taxon>Corynebacterium</taxon>
    </lineage>
</organism>
<proteinExistence type="predicted"/>
<reference evidence="1 2" key="1">
    <citation type="journal article" date="2020" name="J. Clin. Microbiol.">
        <title>Assessing the Genetic Diversity of Austrian Corynebacterium diphtheriae Clinical Isolates, 2011-2019.</title>
        <authorList>
            <person name="Schaeffer J."/>
            <person name="Huhulescu S."/>
            <person name="Stoeger A."/>
            <person name="Allerberger F."/>
            <person name="Ruppitsch W."/>
        </authorList>
    </citation>
    <scope>NUCLEOTIDE SEQUENCE [LARGE SCALE GENOMIC DNA]</scope>
    <source>
        <strain evidence="1 2">04-17</strain>
    </source>
</reference>
<evidence type="ECO:0000313" key="2">
    <source>
        <dbReference type="Proteomes" id="UP000615580"/>
    </source>
</evidence>
<name>A0ABS0LFX8_9CORY</name>